<feature type="region of interest" description="Leucine repeat II (LRII)" evidence="3">
    <location>
        <begin position="193"/>
        <end position="225"/>
    </location>
</feature>
<dbReference type="GO" id="GO:0005634">
    <property type="term" value="C:nucleus"/>
    <property type="evidence" value="ECO:0000318"/>
    <property type="project" value="GO_Central"/>
</dbReference>
<dbReference type="Pfam" id="PF03514">
    <property type="entry name" value="GRAS"/>
    <property type="match status" value="1"/>
</dbReference>
<dbReference type="STRING" id="13333.U5DC56"/>
<comment type="caution">
    <text evidence="3">Lacks conserved residue(s) required for the propagation of feature annotation.</text>
</comment>
<evidence type="ECO:0000256" key="4">
    <source>
        <dbReference type="SAM" id="MobiDB-lite"/>
    </source>
</evidence>
<dbReference type="GO" id="GO:0006355">
    <property type="term" value="P:regulation of DNA-templated transcription"/>
    <property type="evidence" value="ECO:0000318"/>
    <property type="project" value="GO_Central"/>
</dbReference>
<dbReference type="GO" id="GO:0010014">
    <property type="term" value="P:meristem initiation"/>
    <property type="evidence" value="ECO:0000318"/>
    <property type="project" value="GO_Central"/>
</dbReference>
<organism evidence="5 6">
    <name type="scientific">Amborella trichopoda</name>
    <dbReference type="NCBI Taxonomy" id="13333"/>
    <lineage>
        <taxon>Eukaryota</taxon>
        <taxon>Viridiplantae</taxon>
        <taxon>Streptophyta</taxon>
        <taxon>Embryophyta</taxon>
        <taxon>Tracheophyta</taxon>
        <taxon>Spermatophyta</taxon>
        <taxon>Magnoliopsida</taxon>
        <taxon>Amborellales</taxon>
        <taxon>Amborellaceae</taxon>
        <taxon>Amborella</taxon>
    </lineage>
</organism>
<keyword evidence="1" id="KW-0805">Transcription regulation</keyword>
<dbReference type="EMBL" id="KI392075">
    <property type="protein sequence ID" value="ERN19012.1"/>
    <property type="molecule type" value="Genomic_DNA"/>
</dbReference>
<dbReference type="InterPro" id="IPR005202">
    <property type="entry name" value="TF_GRAS"/>
</dbReference>
<dbReference type="PANTHER" id="PTHR31636">
    <property type="entry name" value="OSJNBA0084A10.13 PROTEIN-RELATED"/>
    <property type="match status" value="1"/>
</dbReference>
<dbReference type="GO" id="GO:0090506">
    <property type="term" value="P:axillary shoot meristem initiation"/>
    <property type="evidence" value="ECO:0007669"/>
    <property type="project" value="EnsemblPlants"/>
</dbReference>
<evidence type="ECO:0000313" key="6">
    <source>
        <dbReference type="Proteomes" id="UP000017836"/>
    </source>
</evidence>
<sequence length="411" mass="46188">MLGSLDSSSHEDEDPSDHHLRIGFPSHGGSPPAQQLRQLLMTCAEHISRSDLQSAARILSLLSSNSSPYGDSTDRLVSQFVAALSLHLRLPLPQQQQQSPRHIPPSLVTPQTVESSFLSLNQITPFIRFSHLTANQAILDALDGHNSVHIVDLNTMQGVQWPPFMQAMAERFPHHGATIRITGTGPDLSNLHRTGARLSRFAQTLGLDFHFHPFLSNSLSDLLLLPQAIASVAQPNEALAVNCVHHLHVHLGHDLPSLLRALKGLNPRVLTLSEREAGHNHPSFTERFSEALSHYSALFESLEATVPPSSRERMAVEQVWFGREITRVLANEEEIGRRERERERHERFERWAEMMRVCGFEGVVLSDFAVSQARLLLRLHYPSEGYNLHLHHDACFLGWQNHPLFSVSSWH</sequence>
<name>U5DC56_AMBTC</name>
<feature type="region of interest" description="Disordered" evidence="4">
    <location>
        <begin position="1"/>
        <end position="33"/>
    </location>
</feature>
<keyword evidence="2" id="KW-0804">Transcription</keyword>
<dbReference type="OrthoDB" id="1882904at2759"/>
<feature type="short sequence motif" description="VHIID" evidence="3">
    <location>
        <begin position="148"/>
        <end position="152"/>
    </location>
</feature>
<evidence type="ECO:0000256" key="3">
    <source>
        <dbReference type="PROSITE-ProRule" id="PRU01191"/>
    </source>
</evidence>
<dbReference type="OMA" id="GWQNRAL"/>
<reference evidence="6" key="1">
    <citation type="journal article" date="2013" name="Science">
        <title>The Amborella genome and the evolution of flowering plants.</title>
        <authorList>
            <consortium name="Amborella Genome Project"/>
        </authorList>
    </citation>
    <scope>NUCLEOTIDE SEQUENCE [LARGE SCALE GENOMIC DNA]</scope>
</reference>
<dbReference type="GO" id="GO:0043565">
    <property type="term" value="F:sequence-specific DNA binding"/>
    <property type="evidence" value="ECO:0000318"/>
    <property type="project" value="GO_Central"/>
</dbReference>
<keyword evidence="6" id="KW-1185">Reference proteome</keyword>
<evidence type="ECO:0000313" key="5">
    <source>
        <dbReference type="EMBL" id="ERN19012.1"/>
    </source>
</evidence>
<dbReference type="HOGENOM" id="CLU_011924_0_2_1"/>
<evidence type="ECO:0000256" key="1">
    <source>
        <dbReference type="ARBA" id="ARBA00023015"/>
    </source>
</evidence>
<protein>
    <submittedName>
        <fullName evidence="5">Uncharacterized protein</fullName>
    </submittedName>
</protein>
<dbReference type="KEGG" id="atr:18447384"/>
<accession>U5DC56</accession>
<gene>
    <name evidence="5" type="ORF">AMTR_s00061p00045500</name>
</gene>
<dbReference type="eggNOG" id="ENOG502QTC4">
    <property type="taxonomic scope" value="Eukaryota"/>
</dbReference>
<comment type="similarity">
    <text evidence="3">Belongs to the GRAS family.</text>
</comment>
<dbReference type="PROSITE" id="PS50985">
    <property type="entry name" value="GRAS"/>
    <property type="match status" value="1"/>
</dbReference>
<dbReference type="Gramene" id="ERN19012">
    <property type="protein sequence ID" value="ERN19012"/>
    <property type="gene ID" value="AMTR_s00061p00045500"/>
</dbReference>
<dbReference type="Proteomes" id="UP000017836">
    <property type="component" value="Unassembled WGS sequence"/>
</dbReference>
<evidence type="ECO:0000256" key="2">
    <source>
        <dbReference type="ARBA" id="ARBA00023163"/>
    </source>
</evidence>
<dbReference type="AlphaFoldDB" id="U5DC56"/>
<feature type="region of interest" description="SAW" evidence="3">
    <location>
        <begin position="330"/>
        <end position="411"/>
    </location>
</feature>
<proteinExistence type="inferred from homology"/>
<dbReference type="GO" id="GO:0003700">
    <property type="term" value="F:DNA-binding transcription factor activity"/>
    <property type="evidence" value="ECO:0000318"/>
    <property type="project" value="GO_Central"/>
</dbReference>